<dbReference type="EMBL" id="CP017449">
    <property type="protein sequence ID" value="AOV18836.1"/>
    <property type="molecule type" value="Genomic_DNA"/>
</dbReference>
<keyword evidence="2" id="KW-1185">Reference proteome</keyword>
<reference evidence="1 2" key="1">
    <citation type="submission" date="2016-09" db="EMBL/GenBank/DDBJ databases">
        <title>Acidihalobacter prosperus V6 (DSM14174).</title>
        <authorList>
            <person name="Khaleque H.N."/>
            <person name="Ramsay J.P."/>
            <person name="Murphy R.J.T."/>
            <person name="Kaksonen A.H."/>
            <person name="Boxall N.J."/>
            <person name="Watkin E.L.J."/>
        </authorList>
    </citation>
    <scope>NUCLEOTIDE SEQUENCE [LARGE SCALE GENOMIC DNA]</scope>
    <source>
        <strain evidence="1 2">V6</strain>
        <plasmid evidence="2">papv6</plasmid>
    </source>
</reference>
<dbReference type="KEGG" id="aaeo:BJI67_16490"/>
<proteinExistence type="predicted"/>
<geneLocation type="plasmid" evidence="2">
    <name>papv6</name>
</geneLocation>
<gene>
    <name evidence="1" type="ORF">BJI67_16490</name>
</gene>
<dbReference type="AlphaFoldDB" id="A0A1D8KCZ3"/>
<evidence type="ECO:0000313" key="1">
    <source>
        <dbReference type="EMBL" id="AOV18836.1"/>
    </source>
</evidence>
<organism evidence="1 2">
    <name type="scientific">Acidihalobacter aeolianus</name>
    <dbReference type="NCBI Taxonomy" id="2792603"/>
    <lineage>
        <taxon>Bacteria</taxon>
        <taxon>Pseudomonadati</taxon>
        <taxon>Pseudomonadota</taxon>
        <taxon>Gammaproteobacteria</taxon>
        <taxon>Chromatiales</taxon>
        <taxon>Ectothiorhodospiraceae</taxon>
        <taxon>Acidihalobacter</taxon>
    </lineage>
</organism>
<accession>A0A1D8KCZ3</accession>
<name>A0A1D8KCZ3_9GAMM</name>
<dbReference type="Proteomes" id="UP000095342">
    <property type="component" value="Plasmid pAPV6"/>
</dbReference>
<sequence>MLAKRGSTMTTEKHGSCPFCDEDDPRFQEGASKRELTRQIRELGPLNLLSGLKKILARAGEAEVMAPHEQTLALAFLEEVRAATPFEDLLSELIPELYAHEDNRPPRSMVQLLGSALPMLTPCSGPQAFALCALTYQRGGAGALEQLGLQIEESNRLRAYLYAMALLANCTVYGLEVGELIVLAAPDEEGPRLIMHSRMTSCPGDPSEVPHVYQ</sequence>
<evidence type="ECO:0000313" key="2">
    <source>
        <dbReference type="Proteomes" id="UP000095342"/>
    </source>
</evidence>
<keyword evidence="1" id="KW-0614">Plasmid</keyword>
<protein>
    <submittedName>
        <fullName evidence="1">Uncharacterized protein</fullName>
    </submittedName>
</protein>